<dbReference type="AlphaFoldDB" id="A0A0H3DTM8"/>
<dbReference type="PATRIC" id="fig|718251.5.peg.1955"/>
<name>A0A0H3DTM8_EDWTF</name>
<dbReference type="EMBL" id="CP002154">
    <property type="protein sequence ID" value="ADM41992.1"/>
    <property type="molecule type" value="Genomic_DNA"/>
</dbReference>
<evidence type="ECO:0000313" key="1">
    <source>
        <dbReference type="EMBL" id="ADM41992.1"/>
    </source>
</evidence>
<organism evidence="1 2">
    <name type="scientific">Edwardsiella tarda (strain FL6-60)</name>
    <dbReference type="NCBI Taxonomy" id="718251"/>
    <lineage>
        <taxon>Bacteria</taxon>
        <taxon>Pseudomonadati</taxon>
        <taxon>Pseudomonadota</taxon>
        <taxon>Gammaproteobacteria</taxon>
        <taxon>Enterobacterales</taxon>
        <taxon>Hafniaceae</taxon>
        <taxon>Edwardsiella</taxon>
    </lineage>
</organism>
<gene>
    <name evidence="1" type="ordered locus">ETAF_1886</name>
</gene>
<reference evidence="1 2" key="2">
    <citation type="journal article" date="2011" name="BMC Immunol.">
        <title>Comparison of static immersion and intravenous injection systems for exposure of zebrafish embryos to the natural pathogen Edwardsiella tarda.</title>
        <authorList>
            <person name="van Soest J.J."/>
            <person name="Stockhammer O.W."/>
            <person name="Ordas A."/>
            <person name="Bloemberg G.V."/>
            <person name="Spaink H.P."/>
            <person name="Meijer A.H."/>
        </authorList>
    </citation>
    <scope>NUCLEOTIDE SEQUENCE [LARGE SCALE GENOMIC DNA]</scope>
    <source>
        <strain evidence="1 2">FL6-60</strain>
    </source>
</reference>
<dbReference type="Proteomes" id="UP000002230">
    <property type="component" value="Chromosome"/>
</dbReference>
<dbReference type="SUPFAM" id="SSF103515">
    <property type="entry name" value="Autotransporter"/>
    <property type="match status" value="1"/>
</dbReference>
<sequence>MTPAGERTIRGERDARLRYSLGAESRIGDALQLGLEVERSSLGDYNLDYSVQATLRYRF</sequence>
<dbReference type="Gene3D" id="2.40.128.130">
    <property type="entry name" value="Autotransporter beta-domain"/>
    <property type="match status" value="1"/>
</dbReference>
<dbReference type="HOGENOM" id="CLU_2953087_0_0_6"/>
<protein>
    <recommendedName>
        <fullName evidence="3">Autotransporter outer membrane beta-barrel domain-containing protein</fullName>
    </recommendedName>
</protein>
<dbReference type="KEGG" id="etd:ETAF_1886"/>
<evidence type="ECO:0000313" key="2">
    <source>
        <dbReference type="Proteomes" id="UP000002230"/>
    </source>
</evidence>
<accession>A0A0H3DTM8</accession>
<keyword evidence="2" id="KW-1185">Reference proteome</keyword>
<proteinExistence type="predicted"/>
<reference evidence="2" key="1">
    <citation type="submission" date="2010-08" db="EMBL/GenBank/DDBJ databases">
        <title>Genome comparisons of Edwardsiella bacteria analysed using deep sequencing technology.</title>
        <authorList>
            <person name="van Soest J.J."/>
            <person name="Henkel C.V."/>
            <person name="Jansen H.J."/>
            <person name="van den Hondel C.A.M.J.J."/>
            <person name="Bloemberg G.V."/>
            <person name="Meijer A.H."/>
            <person name="Spaink H.P."/>
        </authorList>
    </citation>
    <scope>NUCLEOTIDE SEQUENCE [LARGE SCALE GENOMIC DNA]</scope>
    <source>
        <strain evidence="2">FL6-60</strain>
    </source>
</reference>
<dbReference type="InterPro" id="IPR036709">
    <property type="entry name" value="Autotransporte_beta_dom_sf"/>
</dbReference>
<evidence type="ECO:0008006" key="3">
    <source>
        <dbReference type="Google" id="ProtNLM"/>
    </source>
</evidence>